<keyword evidence="2" id="KW-1133">Transmembrane helix</keyword>
<evidence type="ECO:0000313" key="3">
    <source>
        <dbReference type="EMBL" id="KGA92962.1"/>
    </source>
</evidence>
<keyword evidence="2" id="KW-0812">Transmembrane</keyword>
<evidence type="ECO:0000256" key="1">
    <source>
        <dbReference type="SAM" id="MobiDB-lite"/>
    </source>
</evidence>
<keyword evidence="2" id="KW-0472">Membrane</keyword>
<accession>A0A094WBC1</accession>
<protein>
    <submittedName>
        <fullName evidence="3">Uncharacterized protein</fullName>
    </submittedName>
</protein>
<gene>
    <name evidence="3" type="ORF">LptCag_1339</name>
</gene>
<proteinExistence type="predicted"/>
<dbReference type="RefSeq" id="WP_036083571.1">
    <property type="nucleotide sequence ID" value="NZ_JBPKCJ010000010.1"/>
</dbReference>
<feature type="region of interest" description="Disordered" evidence="1">
    <location>
        <begin position="37"/>
        <end position="60"/>
    </location>
</feature>
<dbReference type="OrthoDB" id="9968576at2"/>
<organism evidence="3 4">
    <name type="scientific">Leptospirillum ferriphilum</name>
    <dbReference type="NCBI Taxonomy" id="178606"/>
    <lineage>
        <taxon>Bacteria</taxon>
        <taxon>Pseudomonadati</taxon>
        <taxon>Nitrospirota</taxon>
        <taxon>Nitrospiria</taxon>
        <taxon>Nitrospirales</taxon>
        <taxon>Nitrospiraceae</taxon>
        <taxon>Leptospirillum</taxon>
    </lineage>
</organism>
<dbReference type="AlphaFoldDB" id="A0A094WBC1"/>
<comment type="caution">
    <text evidence="3">The sequence shown here is derived from an EMBL/GenBank/DDBJ whole genome shotgun (WGS) entry which is preliminary data.</text>
</comment>
<feature type="transmembrane region" description="Helical" evidence="2">
    <location>
        <begin position="6"/>
        <end position="28"/>
    </location>
</feature>
<name>A0A094WBC1_9BACT</name>
<dbReference type="Proteomes" id="UP000029452">
    <property type="component" value="Unassembled WGS sequence"/>
</dbReference>
<dbReference type="EMBL" id="JPGK01000010">
    <property type="protein sequence ID" value="KGA92962.1"/>
    <property type="molecule type" value="Genomic_DNA"/>
</dbReference>
<reference evidence="3 4" key="1">
    <citation type="submission" date="2014-06" db="EMBL/GenBank/DDBJ databases">
        <title>Draft genome sequence of iron oxidizing acidophile Leptospirillum ferriphilum DSM14647.</title>
        <authorList>
            <person name="Cardenas J.P."/>
            <person name="Lazcano M."/>
            <person name="Ossandon F.J."/>
            <person name="Corbett M."/>
            <person name="Holmes D.S."/>
            <person name="Watkin E."/>
        </authorList>
    </citation>
    <scope>NUCLEOTIDE SEQUENCE [LARGE SCALE GENOMIC DNA]</scope>
    <source>
        <strain evidence="3 4">DSM 14647</strain>
    </source>
</reference>
<sequence length="60" mass="6303">MGVGFLSVFLLTSLSCLFLLGVILYLILTPDSLGKNSDGLSSGHLSGESVEGNHPRVRNA</sequence>
<dbReference type="PATRIC" id="fig|178606.4.peg.2368"/>
<evidence type="ECO:0000256" key="2">
    <source>
        <dbReference type="SAM" id="Phobius"/>
    </source>
</evidence>
<evidence type="ECO:0000313" key="4">
    <source>
        <dbReference type="Proteomes" id="UP000029452"/>
    </source>
</evidence>